<evidence type="ECO:0000259" key="6">
    <source>
        <dbReference type="Pfam" id="PF03816"/>
    </source>
</evidence>
<dbReference type="PANTHER" id="PTHR33392">
    <property type="entry name" value="POLYISOPRENYL-TEICHOIC ACID--PEPTIDOGLYCAN TEICHOIC ACID TRANSFERASE TAGU"/>
    <property type="match status" value="1"/>
</dbReference>
<organism evidence="7 8">
    <name type="scientific">Salirhabdus euzebyi</name>
    <dbReference type="NCBI Taxonomy" id="394506"/>
    <lineage>
        <taxon>Bacteria</taxon>
        <taxon>Bacillati</taxon>
        <taxon>Bacillota</taxon>
        <taxon>Bacilli</taxon>
        <taxon>Bacillales</taxon>
        <taxon>Bacillaceae</taxon>
        <taxon>Salirhabdus</taxon>
    </lineage>
</organism>
<dbReference type="PANTHER" id="PTHR33392:SF6">
    <property type="entry name" value="POLYISOPRENYL-TEICHOIC ACID--PEPTIDOGLYCAN TEICHOIC ACID TRANSFERASE TAGU"/>
    <property type="match status" value="1"/>
</dbReference>
<proteinExistence type="inferred from homology"/>
<evidence type="ECO:0000313" key="7">
    <source>
        <dbReference type="EMBL" id="MBB6453644.1"/>
    </source>
</evidence>
<evidence type="ECO:0000313" key="8">
    <source>
        <dbReference type="Proteomes" id="UP000581688"/>
    </source>
</evidence>
<feature type="transmembrane region" description="Helical" evidence="5">
    <location>
        <begin position="20"/>
        <end position="40"/>
    </location>
</feature>
<dbReference type="RefSeq" id="WP_174496008.1">
    <property type="nucleotide sequence ID" value="NZ_CADDWK010000005.1"/>
</dbReference>
<evidence type="ECO:0000256" key="3">
    <source>
        <dbReference type="ARBA" id="ARBA00022968"/>
    </source>
</evidence>
<gene>
    <name evidence="7" type="ORF">HNQ94_002093</name>
</gene>
<evidence type="ECO:0000256" key="2">
    <source>
        <dbReference type="ARBA" id="ARBA00022692"/>
    </source>
</evidence>
<protein>
    <submittedName>
        <fullName evidence="7">LCP family protein required for cell wall assembly</fullName>
    </submittedName>
</protein>
<evidence type="ECO:0000256" key="4">
    <source>
        <dbReference type="ARBA" id="ARBA00022989"/>
    </source>
</evidence>
<keyword evidence="3" id="KW-0735">Signal-anchor</keyword>
<dbReference type="AlphaFoldDB" id="A0A841Q5I1"/>
<dbReference type="Proteomes" id="UP000581688">
    <property type="component" value="Unassembled WGS sequence"/>
</dbReference>
<keyword evidence="8" id="KW-1185">Reference proteome</keyword>
<dbReference type="EMBL" id="JACHGH010000005">
    <property type="protein sequence ID" value="MBB6453644.1"/>
    <property type="molecule type" value="Genomic_DNA"/>
</dbReference>
<feature type="domain" description="Cell envelope-related transcriptional attenuator" evidence="6">
    <location>
        <begin position="88"/>
        <end position="236"/>
    </location>
</feature>
<dbReference type="InterPro" id="IPR004474">
    <property type="entry name" value="LytR_CpsA_psr"/>
</dbReference>
<comment type="caution">
    <text evidence="7">The sequence shown here is derived from an EMBL/GenBank/DDBJ whole genome shotgun (WGS) entry which is preliminary data.</text>
</comment>
<dbReference type="GO" id="GO:0071555">
    <property type="term" value="P:cell wall organization"/>
    <property type="evidence" value="ECO:0007669"/>
    <property type="project" value="UniProtKB-KW"/>
</dbReference>
<evidence type="ECO:0000256" key="1">
    <source>
        <dbReference type="ARBA" id="ARBA00006068"/>
    </source>
</evidence>
<name>A0A841Q5I1_9BACI</name>
<keyword evidence="4 5" id="KW-1133">Transmembrane helix</keyword>
<evidence type="ECO:0000256" key="5">
    <source>
        <dbReference type="SAM" id="Phobius"/>
    </source>
</evidence>
<reference evidence="7 8" key="1">
    <citation type="submission" date="2020-08" db="EMBL/GenBank/DDBJ databases">
        <title>Genomic Encyclopedia of Type Strains, Phase IV (KMG-IV): sequencing the most valuable type-strain genomes for metagenomic binning, comparative biology and taxonomic classification.</title>
        <authorList>
            <person name="Goeker M."/>
        </authorList>
    </citation>
    <scope>NUCLEOTIDE SEQUENCE [LARGE SCALE GENOMIC DNA]</scope>
    <source>
        <strain evidence="7 8">DSM 19612</strain>
    </source>
</reference>
<sequence>MGRRTERIQEKKKKKKGLKIFLIILAILFIIAGAFALYVYNKVKSTVEDDMHEKVGSIDNDPSKVKDGTEALNILLMGVDERESDSGRADTLIILSLNPNTDSMQMISIPRDTYTEIVGHGTEDKINHSFTFGGADMTVATVEKFANIDLDYYVKINMEGLSDLVDAVGGITVDNPIDWVESGAAYEKGFHYKKGEIELNGPEALGFARMRKQDPEGDVGRNLRQRLVINAIIDKGASVGSVTRIDDILDALGTNVSTNMSFDEMKDIFKNYRDARKNHTNYQVQGYGEYIGPYWYLIVPDEERQNVHNMIVEHNNKR</sequence>
<keyword evidence="2 5" id="KW-0812">Transmembrane</keyword>
<dbReference type="NCBIfam" id="TIGR00350">
    <property type="entry name" value="lytR_cpsA_psr"/>
    <property type="match status" value="1"/>
</dbReference>
<dbReference type="Pfam" id="PF03816">
    <property type="entry name" value="LytR_cpsA_psr"/>
    <property type="match status" value="1"/>
</dbReference>
<dbReference type="Gene3D" id="3.40.630.190">
    <property type="entry name" value="LCP protein"/>
    <property type="match status" value="1"/>
</dbReference>
<keyword evidence="5" id="KW-0472">Membrane</keyword>
<accession>A0A841Q5I1</accession>
<comment type="similarity">
    <text evidence="1">Belongs to the LytR/CpsA/Psr (LCP) family.</text>
</comment>
<dbReference type="InterPro" id="IPR050922">
    <property type="entry name" value="LytR/CpsA/Psr_CW_biosynth"/>
</dbReference>